<sequence length="92" mass="9564">MFFVTRANPLTILLFHGDASSSSSPVAFAHAHRLPRAIAMLIGRLAGQRLLALGGSARGRFVQSPRRLAATAGRAAAAAVVLAYGVPSFAHV</sequence>
<accession>A0AAI8FRU0</accession>
<name>A0AAI8FRU0_9BURK</name>
<dbReference type="Proteomes" id="UP000029424">
    <property type="component" value="Chromosome 2"/>
</dbReference>
<dbReference type="EMBL" id="CP008727">
    <property type="protein sequence ID" value="AIO70302.1"/>
    <property type="molecule type" value="Genomic_DNA"/>
</dbReference>
<gene>
    <name evidence="1" type="ORF">DM82_4291</name>
</gene>
<dbReference type="AlphaFoldDB" id="A0AAI8FRU0"/>
<protein>
    <submittedName>
        <fullName evidence="1">Uncharacterized protein</fullName>
    </submittedName>
</protein>
<dbReference type="KEGG" id="bok:DM82_4291"/>
<organism evidence="1 2">
    <name type="scientific">Burkholderia oklahomensis</name>
    <dbReference type="NCBI Taxonomy" id="342113"/>
    <lineage>
        <taxon>Bacteria</taxon>
        <taxon>Pseudomonadati</taxon>
        <taxon>Pseudomonadota</taxon>
        <taxon>Betaproteobacteria</taxon>
        <taxon>Burkholderiales</taxon>
        <taxon>Burkholderiaceae</taxon>
        <taxon>Burkholderia</taxon>
        <taxon>pseudomallei group</taxon>
    </lineage>
</organism>
<keyword evidence="2" id="KW-1185">Reference proteome</keyword>
<dbReference type="RefSeq" id="WP_232239096.1">
    <property type="nucleotide sequence ID" value="NZ_CP008727.1"/>
</dbReference>
<proteinExistence type="predicted"/>
<reference evidence="1 2" key="1">
    <citation type="submission" date="2014-06" db="EMBL/GenBank/DDBJ databases">
        <authorList>
            <person name="Bishop-Lilly K.A."/>
            <person name="Broomall S.M."/>
            <person name="Chain P.S."/>
            <person name="Chertkov O."/>
            <person name="Coyne S.R."/>
            <person name="Daligault H.E."/>
            <person name="Davenport K.W."/>
            <person name="Erkkila T."/>
            <person name="Frey K.G."/>
            <person name="Gibbons H.S."/>
            <person name="Gu W."/>
            <person name="Jaissle J."/>
            <person name="Johnson S.L."/>
            <person name="Koroleva G.I."/>
            <person name="Ladner J.T."/>
            <person name="Lo C.-C."/>
            <person name="Minogue T.D."/>
            <person name="Munk C."/>
            <person name="Palacios G.F."/>
            <person name="Redden C.L."/>
            <person name="Rosenzweig C.N."/>
            <person name="Scholz M.B."/>
            <person name="Teshima H."/>
            <person name="Xu Y."/>
        </authorList>
    </citation>
    <scope>NUCLEOTIDE SEQUENCE [LARGE SCALE GENOMIC DNA]</scope>
    <source>
        <strain evidence="1 2">EO147</strain>
    </source>
</reference>
<evidence type="ECO:0000313" key="1">
    <source>
        <dbReference type="EMBL" id="AIO70302.1"/>
    </source>
</evidence>
<evidence type="ECO:0000313" key="2">
    <source>
        <dbReference type="Proteomes" id="UP000029424"/>
    </source>
</evidence>